<dbReference type="GO" id="GO:0009007">
    <property type="term" value="F:site-specific DNA-methyltransferase (adenine-specific) activity"/>
    <property type="evidence" value="ECO:0007669"/>
    <property type="project" value="UniProtKB-EC"/>
</dbReference>
<dbReference type="EMBL" id="PHAO01000001">
    <property type="protein sequence ID" value="PKN02690.1"/>
    <property type="molecule type" value="Genomic_DNA"/>
</dbReference>
<dbReference type="InterPro" id="IPR003356">
    <property type="entry name" value="DNA_methylase_A-5"/>
</dbReference>
<dbReference type="GO" id="GO:0032259">
    <property type="term" value="P:methylation"/>
    <property type="evidence" value="ECO:0007669"/>
    <property type="project" value="UniProtKB-KW"/>
</dbReference>
<dbReference type="EC" id="2.1.1.72" evidence="1"/>
<dbReference type="PRINTS" id="PR00507">
    <property type="entry name" value="N12N6MTFRASE"/>
</dbReference>
<evidence type="ECO:0000256" key="2">
    <source>
        <dbReference type="ARBA" id="ARBA00022603"/>
    </source>
</evidence>
<reference evidence="7 8" key="1">
    <citation type="journal article" date="2017" name="ISME J.">
        <title>Potential for microbial H2 and metal transformations associated with novel bacteria and archaea in deep terrestrial subsurface sediments.</title>
        <authorList>
            <person name="Hernsdorf A.W."/>
            <person name="Amano Y."/>
            <person name="Miyakawa K."/>
            <person name="Ise K."/>
            <person name="Suzuki Y."/>
            <person name="Anantharaman K."/>
            <person name="Probst A."/>
            <person name="Burstein D."/>
            <person name="Thomas B.C."/>
            <person name="Banfield J.F."/>
        </authorList>
    </citation>
    <scope>NUCLEOTIDE SEQUENCE [LARGE SCALE GENOMIC DNA]</scope>
    <source>
        <strain evidence="7">HGW-Dojkabacteria-1</strain>
    </source>
</reference>
<evidence type="ECO:0000313" key="7">
    <source>
        <dbReference type="EMBL" id="PKN02690.1"/>
    </source>
</evidence>
<evidence type="ECO:0000259" key="6">
    <source>
        <dbReference type="Pfam" id="PF18135"/>
    </source>
</evidence>
<keyword evidence="2 7" id="KW-0489">Methyltransferase</keyword>
<protein>
    <recommendedName>
        <fullName evidence="1">site-specific DNA-methyltransferase (adenine-specific)</fullName>
        <ecNumber evidence="1">2.1.1.72</ecNumber>
    </recommendedName>
</protein>
<evidence type="ECO:0000256" key="3">
    <source>
        <dbReference type="ARBA" id="ARBA00022679"/>
    </source>
</evidence>
<feature type="domain" description="Type ISP restriction-modification enzyme LLaBIII C-terminal specificity" evidence="6">
    <location>
        <begin position="683"/>
        <end position="1007"/>
    </location>
</feature>
<dbReference type="Pfam" id="PF02384">
    <property type="entry name" value="N6_Mtase"/>
    <property type="match status" value="1"/>
</dbReference>
<dbReference type="PANTHER" id="PTHR33841">
    <property type="entry name" value="DNA METHYLTRANSFERASE YEEA-RELATED"/>
    <property type="match status" value="1"/>
</dbReference>
<sequence length="1017" mass="118686">MQQTFEKYLSSISEIYKSEKGTEYSYRTPIQNLLQEIFNRIEVRKIRQEAKTEDKNKPDFVIFNGEIPILYMETKDLGVSLDKIEKSEQMARYYGYANLVLTDYLEFRFYRNGLLYQEPIKIGNVDKKTKTISSIPDNYVLLEKTLVDFSKSYKEPIKSGAHLSKIMAGKAQRIRDNVKEFLKEGTEIARVYEMIKKLLVSDLTVESFADMYAQTLVYGLFAARYNDESQDRFTRQEARDLVPQSNPLLMHFFDHIAGPNFDKRLEYIVDELCQIFSHADVKNLLEEYFEKKDGKDPVIHFYEDFLQEYDPALRKRMGAYYTPLPVVNFIVTSVDTILKKDFNLHNGLADTSKSADGKHTVQVLDPATGTGTFISAVINLIYKNILDSGQKGRWPSYVHHDLLPRIHAFELMMAPYTIAHLKLSIAFKKTGFIHFNKRLGIYLTNALEQGIKQEGLFSFGFAESITEESKEAEKIKRNTSVMVVIGNPPYSGVSSNETPYAKSIINKYKVEPGGDEKLKEKKHWLNDDYVKFFGLAENFIEKNNSGIVAFITNHGYLENPTFRGMRWSLLKTFDKIYIIDLHGNTKTKDISPDGSKDENVFDIQPGVAIFIGIKTNKKKSNELGKIFRYDIWGTREKKLRELNSLKIGSTPFLQIKYQEPYYFFEEKNYENINEYNRGISLQEFFKVHSMGITTAKDNYAVNTNKNNLEKKIKDFYDPNLTDEEIKSKYSLQDNALWKLSDTRKGGKTYREDLIKTYSYRIFDNRFIYYHKNIVFNPRHAVMKHILEKPNFVLNSTKRDRSPFHCYFVTKDITDKAICSPLDNSYVFPLYLYSDDGTKTPNLNTEIVKKIEEIVGKTTPEDIFDYIYAVLHSPKYREKYKEFLKIDFPRVPYPKDKESFKKLVKIGTKLRELHLMESSKINKYITTYPISGSDVVEKIRYKNSNVYINDTQYFGNVSEIAWNFYIGGYQPAQKWLKDRRGIELTNIDIEHYQKIIVILEKTDRIMKEIDKNIKNETI</sequence>
<dbReference type="InterPro" id="IPR050953">
    <property type="entry name" value="N4_N6_ade-DNA_methylase"/>
</dbReference>
<feature type="domain" description="DNA methylase adenine-specific" evidence="5">
    <location>
        <begin position="296"/>
        <end position="494"/>
    </location>
</feature>
<dbReference type="SUPFAM" id="SSF53335">
    <property type="entry name" value="S-adenosyl-L-methionine-dependent methyltransferases"/>
    <property type="match status" value="1"/>
</dbReference>
<dbReference type="PANTHER" id="PTHR33841:SF1">
    <property type="entry name" value="DNA METHYLTRANSFERASE A"/>
    <property type="match status" value="1"/>
</dbReference>
<organism evidence="7 8">
    <name type="scientific">Candidatus Dojkabacteria bacterium HGW-Dojkabacteria-1</name>
    <dbReference type="NCBI Taxonomy" id="2013761"/>
    <lineage>
        <taxon>Bacteria</taxon>
        <taxon>Candidatus Dojkabacteria</taxon>
    </lineage>
</organism>
<gene>
    <name evidence="7" type="ORF">CVU76_01470</name>
</gene>
<comment type="caution">
    <text evidence="7">The sequence shown here is derived from an EMBL/GenBank/DDBJ whole genome shotgun (WGS) entry which is preliminary data.</text>
</comment>
<dbReference type="AlphaFoldDB" id="A0A2N2F3A6"/>
<dbReference type="Proteomes" id="UP000233417">
    <property type="component" value="Unassembled WGS sequence"/>
</dbReference>
<comment type="catalytic activity">
    <reaction evidence="4">
        <text>a 2'-deoxyadenosine in DNA + S-adenosyl-L-methionine = an N(6)-methyl-2'-deoxyadenosine in DNA + S-adenosyl-L-homocysteine + H(+)</text>
        <dbReference type="Rhea" id="RHEA:15197"/>
        <dbReference type="Rhea" id="RHEA-COMP:12418"/>
        <dbReference type="Rhea" id="RHEA-COMP:12419"/>
        <dbReference type="ChEBI" id="CHEBI:15378"/>
        <dbReference type="ChEBI" id="CHEBI:57856"/>
        <dbReference type="ChEBI" id="CHEBI:59789"/>
        <dbReference type="ChEBI" id="CHEBI:90615"/>
        <dbReference type="ChEBI" id="CHEBI:90616"/>
        <dbReference type="EC" id="2.1.1.72"/>
    </reaction>
</comment>
<keyword evidence="3 7" id="KW-0808">Transferase</keyword>
<dbReference type="GO" id="GO:0008170">
    <property type="term" value="F:N-methyltransferase activity"/>
    <property type="evidence" value="ECO:0007669"/>
    <property type="project" value="InterPro"/>
</dbReference>
<dbReference type="Gene3D" id="3.40.50.150">
    <property type="entry name" value="Vaccinia Virus protein VP39"/>
    <property type="match status" value="1"/>
</dbReference>
<accession>A0A2N2F3A6</accession>
<name>A0A2N2F3A6_9BACT</name>
<evidence type="ECO:0000256" key="1">
    <source>
        <dbReference type="ARBA" id="ARBA00011900"/>
    </source>
</evidence>
<evidence type="ECO:0000256" key="4">
    <source>
        <dbReference type="ARBA" id="ARBA00047942"/>
    </source>
</evidence>
<dbReference type="InterPro" id="IPR041635">
    <property type="entry name" value="Type_ISP_LLaBIII_C"/>
</dbReference>
<evidence type="ECO:0000313" key="8">
    <source>
        <dbReference type="Proteomes" id="UP000233417"/>
    </source>
</evidence>
<evidence type="ECO:0000259" key="5">
    <source>
        <dbReference type="Pfam" id="PF02384"/>
    </source>
</evidence>
<dbReference type="Pfam" id="PF18135">
    <property type="entry name" value="Type_ISP_C"/>
    <property type="match status" value="1"/>
</dbReference>
<proteinExistence type="predicted"/>
<dbReference type="GO" id="GO:0003677">
    <property type="term" value="F:DNA binding"/>
    <property type="evidence" value="ECO:0007669"/>
    <property type="project" value="InterPro"/>
</dbReference>
<dbReference type="InterPro" id="IPR029063">
    <property type="entry name" value="SAM-dependent_MTases_sf"/>
</dbReference>